<evidence type="ECO:0000256" key="1">
    <source>
        <dbReference type="SAM" id="SignalP"/>
    </source>
</evidence>
<name>A0A5N8VEM1_9ACTN</name>
<dbReference type="Proteomes" id="UP000325849">
    <property type="component" value="Unassembled WGS sequence"/>
</dbReference>
<evidence type="ECO:0000313" key="2">
    <source>
        <dbReference type="EMBL" id="MPY33499.1"/>
    </source>
</evidence>
<dbReference type="RefSeq" id="WP_152889988.1">
    <property type="nucleotide sequence ID" value="NZ_VJZD01000077.1"/>
</dbReference>
<organism evidence="2 3">
    <name type="scientific">Streptomyces adustus</name>
    <dbReference type="NCBI Taxonomy" id="1609272"/>
    <lineage>
        <taxon>Bacteria</taxon>
        <taxon>Bacillati</taxon>
        <taxon>Actinomycetota</taxon>
        <taxon>Actinomycetes</taxon>
        <taxon>Kitasatosporales</taxon>
        <taxon>Streptomycetaceae</taxon>
        <taxon>Streptomyces</taxon>
    </lineage>
</organism>
<reference evidence="2 3" key="1">
    <citation type="submission" date="2019-07" db="EMBL/GenBank/DDBJ databases">
        <title>New species of Amycolatopsis and Streptomyces.</title>
        <authorList>
            <person name="Duangmal K."/>
            <person name="Teo W.F.A."/>
            <person name="Lipun K."/>
        </authorList>
    </citation>
    <scope>NUCLEOTIDE SEQUENCE [LARGE SCALE GENOMIC DNA]</scope>
    <source>
        <strain evidence="2 3">NBRC 109810</strain>
    </source>
</reference>
<feature type="chain" id="PRO_5024810039" evidence="1">
    <location>
        <begin position="33"/>
        <end position="121"/>
    </location>
</feature>
<evidence type="ECO:0000313" key="3">
    <source>
        <dbReference type="Proteomes" id="UP000325849"/>
    </source>
</evidence>
<accession>A0A5N8VEM1</accession>
<gene>
    <name evidence="2" type="ORF">FNH09_20260</name>
</gene>
<keyword evidence="3" id="KW-1185">Reference proteome</keyword>
<sequence length="121" mass="12573">MKSIFKQRRRAAAVVGVLASFLTLGLAGSASASSVPAWQLEVCSWGSYQTNVYWGNGGFMGVPAGQCLTQWFQPMSTDTSYEYVTLYVNGGGYIAGASVNVAAGAGLATGGSASSTYSWSF</sequence>
<feature type="signal peptide" evidence="1">
    <location>
        <begin position="1"/>
        <end position="32"/>
    </location>
</feature>
<dbReference type="EMBL" id="VJZD01000077">
    <property type="protein sequence ID" value="MPY33499.1"/>
    <property type="molecule type" value="Genomic_DNA"/>
</dbReference>
<dbReference type="AlphaFoldDB" id="A0A5N8VEM1"/>
<comment type="caution">
    <text evidence="2">The sequence shown here is derived from an EMBL/GenBank/DDBJ whole genome shotgun (WGS) entry which is preliminary data.</text>
</comment>
<proteinExistence type="predicted"/>
<protein>
    <submittedName>
        <fullName evidence="2">Uncharacterized protein</fullName>
    </submittedName>
</protein>
<keyword evidence="1" id="KW-0732">Signal</keyword>